<evidence type="ECO:0000313" key="2">
    <source>
        <dbReference type="Proteomes" id="UP001281147"/>
    </source>
</evidence>
<keyword evidence="2" id="KW-1185">Reference proteome</keyword>
<organism evidence="1 2">
    <name type="scientific">Vermiconidia calcicola</name>
    <dbReference type="NCBI Taxonomy" id="1690605"/>
    <lineage>
        <taxon>Eukaryota</taxon>
        <taxon>Fungi</taxon>
        <taxon>Dikarya</taxon>
        <taxon>Ascomycota</taxon>
        <taxon>Pezizomycotina</taxon>
        <taxon>Dothideomycetes</taxon>
        <taxon>Dothideomycetidae</taxon>
        <taxon>Mycosphaerellales</taxon>
        <taxon>Extremaceae</taxon>
        <taxon>Vermiconidia</taxon>
    </lineage>
</organism>
<reference evidence="1" key="1">
    <citation type="submission" date="2023-07" db="EMBL/GenBank/DDBJ databases">
        <title>Black Yeasts Isolated from many extreme environments.</title>
        <authorList>
            <person name="Coleine C."/>
            <person name="Stajich J.E."/>
            <person name="Selbmann L."/>
        </authorList>
    </citation>
    <scope>NUCLEOTIDE SEQUENCE</scope>
    <source>
        <strain evidence="1">CCFEE 5714</strain>
    </source>
</reference>
<name>A0ACC3MRW0_9PEZI</name>
<gene>
    <name evidence="1" type="ORF">LTR37_015595</name>
</gene>
<proteinExistence type="predicted"/>
<comment type="caution">
    <text evidence="1">The sequence shown here is derived from an EMBL/GenBank/DDBJ whole genome shotgun (WGS) entry which is preliminary data.</text>
</comment>
<dbReference type="Proteomes" id="UP001281147">
    <property type="component" value="Unassembled WGS sequence"/>
</dbReference>
<protein>
    <submittedName>
        <fullName evidence="1">Uncharacterized protein</fullName>
    </submittedName>
</protein>
<sequence>MSSPPTRDAKGVTPASLMLDYIPSSQRLDFLKSSIDSLQPENPSNVDFVASLVQHSGHPTAGCAVSISLQHVDMGKALLTRASQYISQARSISDTSQLEGGALQFYLQFSKLTASHLSTSSHEIQRLLFQACLALLSSTRPRVSCSARDVVFELLASRNGSTTTDVIQPSRETTWQRVQTLLASQAKHHTLIGYSLWLRWILSDPGEHWKQIATDDYWQLIFQGLRRGDTERRKLCLNILRLSLGIDTAAVPKDLQQQYERYITVFETIVLGRYINQIQECESDLNQLAASSDLHSQWLFTLLACAMDSVMQDSTRKFIGNWVMRSVLSLTPEMLEFFRDSILPWATQGHLFVSSLKTAHGRLQCLHGELLAGYIQSLRRESERSLVVDVVADTIIQRRHSMFAYCTVYLLEGLGDSLDESHASRLSELPKLPEVAQDYIQLKIPQTTQVNVTKTNLSQRDLQDDSVFHRIRLLCKQKAGMGDLEAVWEDMESIEFPKRLLMLMTDLISHPSIIRSALLSPMSTAYLQEKVHTLQQLAGTKMYLFAPLVTAVRTAVVGNPSAVGVMGLEDFLVGIAEHPPEPTVEFMLEEATAHLTPHSYEHYFGDRPSLGFAAYLDLVSRLRDHQDLVQAIMNRVFEPWRAQKGPVPSVSPWKNKLQLQVLLLCLEQYDAASEAEVHKLLEDLFHVLALEPLPSLRYLLEWITVRLIMRYDLAESLIARLKTKDHHSNPKHLASLMKIGAILACTPDSGEDFAMQLATTFVPLAASSKVVVRHEAQWQVPVLMDHARNQGWVSIAENTVLAALDDYIRSLERFHDPPLERLHGRFDPVTDHTLTNLAEGKWFELDQMEAPLTSHEDFSTLYSKHDVSEAPASCVPLGPKIERSTPQLEAAPNATKAKAAVSLLTPEHSTALQTKGTAYLARTLSPVSPTRPQNLIVVASLVDNPHNLGGLSRVSEIFGASTLTLQNQNVVSNKDFASVSVSSHLHFPIVQLSSSGIPEYLRERKREGFVVVGIEQTDRSVLLGSEESVLPEKCVLVVGSEREGIPATVLVECDVLVEIPQRGVTRSLNVQTAVAVVLFEYERQFGKRR</sequence>
<evidence type="ECO:0000313" key="1">
    <source>
        <dbReference type="EMBL" id="KAK3701216.1"/>
    </source>
</evidence>
<accession>A0ACC3MRW0</accession>
<dbReference type="EMBL" id="JAUTXU010000176">
    <property type="protein sequence ID" value="KAK3701216.1"/>
    <property type="molecule type" value="Genomic_DNA"/>
</dbReference>